<keyword evidence="3" id="KW-0808">Transferase</keyword>
<feature type="compositionally biased region" description="Low complexity" evidence="5">
    <location>
        <begin position="449"/>
        <end position="458"/>
    </location>
</feature>
<feature type="domain" description="Methyltransferase type 11" evidence="7">
    <location>
        <begin position="296"/>
        <end position="398"/>
    </location>
</feature>
<keyword evidence="6" id="KW-1133">Transmembrane helix</keyword>
<feature type="coiled-coil region" evidence="4">
    <location>
        <begin position="156"/>
        <end position="183"/>
    </location>
</feature>
<keyword evidence="4" id="KW-0175">Coiled coil</keyword>
<dbReference type="EMBL" id="CAMXCT010001502">
    <property type="protein sequence ID" value="CAI3990669.1"/>
    <property type="molecule type" value="Genomic_DNA"/>
</dbReference>
<keyword evidence="6" id="KW-0472">Membrane</keyword>
<keyword evidence="10" id="KW-1185">Reference proteome</keyword>
<evidence type="ECO:0000313" key="9">
    <source>
        <dbReference type="EMBL" id="CAL1144044.1"/>
    </source>
</evidence>
<sequence>MLISALSLTPATASPAEPMVVDGSYFGFFFAVIVTILCITLGYIALLRKELRELRGEKTQFEWNGTLTKVLKLLKRAKTESKQKEAIKTNVEGAEEEKGTDDESVGETPQERFERYSQSTLDEVSDPGLWQLWHHGTPSATDEPSAHRQYADGHIEQMMKDTNDILRRRLRRLETEYDAASDANDINLMHQLNSQIDECNGLMYNIGIVLWSLVAELAYLSPPWRLHRMGLRATSEEETLSYQDEDYWERRYKTGDKGANPDRIDDRGVGWLCGYKGPLQETLVAITGGDRSKVILNIGCGLDRLSPDIYADGYTNLLSSDISAHAIAEMQTSTADDMPLAKWLVDDVMQMNVPSESVDIVVDKGTLDALLIRPQPFSCAAKALREIQRVLKVGGIYLMITHGRGDPDTWRLPLLAMPHLSFNIAKTPDMGGYFIFVCTKLPWGSGSPEEAWSQAEEWAQQRDQEDQEAEFAAIDDVGQ</sequence>
<dbReference type="PANTHER" id="PTHR12176">
    <property type="entry name" value="SAM-DEPENDENT METHYLTRANSFERASE SUPERFAMILY PROTEIN"/>
    <property type="match status" value="1"/>
</dbReference>
<proteinExistence type="inferred from homology"/>
<gene>
    <name evidence="8" type="ORF">C1SCF055_LOCUS17641</name>
</gene>
<dbReference type="GO" id="GO:0032259">
    <property type="term" value="P:methylation"/>
    <property type="evidence" value="ECO:0007669"/>
    <property type="project" value="UniProtKB-KW"/>
</dbReference>
<evidence type="ECO:0000256" key="2">
    <source>
        <dbReference type="ARBA" id="ARBA00022603"/>
    </source>
</evidence>
<dbReference type="Gene3D" id="3.40.50.150">
    <property type="entry name" value="Vaccinia Virus protein VP39"/>
    <property type="match status" value="1"/>
</dbReference>
<reference evidence="9" key="2">
    <citation type="submission" date="2024-04" db="EMBL/GenBank/DDBJ databases">
        <authorList>
            <person name="Chen Y."/>
            <person name="Shah S."/>
            <person name="Dougan E. K."/>
            <person name="Thang M."/>
            <person name="Chan C."/>
        </authorList>
    </citation>
    <scope>NUCLEOTIDE SEQUENCE [LARGE SCALE GENOMIC DNA]</scope>
</reference>
<evidence type="ECO:0000256" key="1">
    <source>
        <dbReference type="ARBA" id="ARBA00008361"/>
    </source>
</evidence>
<feature type="region of interest" description="Disordered" evidence="5">
    <location>
        <begin position="447"/>
        <end position="479"/>
    </location>
</feature>
<feature type="transmembrane region" description="Helical" evidence="6">
    <location>
        <begin position="25"/>
        <end position="46"/>
    </location>
</feature>
<feature type="transmembrane region" description="Helical" evidence="6">
    <location>
        <begin position="202"/>
        <end position="220"/>
    </location>
</feature>
<evidence type="ECO:0000256" key="4">
    <source>
        <dbReference type="SAM" id="Coils"/>
    </source>
</evidence>
<keyword evidence="6" id="KW-0812">Transmembrane</keyword>
<feature type="compositionally biased region" description="Low complexity" evidence="5">
    <location>
        <begin position="470"/>
        <end position="479"/>
    </location>
</feature>
<reference evidence="8" key="1">
    <citation type="submission" date="2022-10" db="EMBL/GenBank/DDBJ databases">
        <authorList>
            <person name="Chen Y."/>
            <person name="Dougan E. K."/>
            <person name="Chan C."/>
            <person name="Rhodes N."/>
            <person name="Thang M."/>
        </authorList>
    </citation>
    <scope>NUCLEOTIDE SEQUENCE</scope>
</reference>
<dbReference type="InterPro" id="IPR013216">
    <property type="entry name" value="Methyltransf_11"/>
</dbReference>
<dbReference type="CDD" id="cd02440">
    <property type="entry name" value="AdoMet_MTases"/>
    <property type="match status" value="1"/>
</dbReference>
<dbReference type="EMBL" id="CAMXCT030001502">
    <property type="protein sequence ID" value="CAL4777981.1"/>
    <property type="molecule type" value="Genomic_DNA"/>
</dbReference>
<evidence type="ECO:0000256" key="6">
    <source>
        <dbReference type="SAM" id="Phobius"/>
    </source>
</evidence>
<dbReference type="SUPFAM" id="SSF53335">
    <property type="entry name" value="S-adenosyl-L-methionine-dependent methyltransferases"/>
    <property type="match status" value="1"/>
</dbReference>
<protein>
    <recommendedName>
        <fullName evidence="7">Methyltransferase type 11 domain-containing protein</fullName>
    </recommendedName>
</protein>
<dbReference type="InterPro" id="IPR029063">
    <property type="entry name" value="SAM-dependent_MTases_sf"/>
</dbReference>
<keyword evidence="2" id="KW-0489">Methyltransferase</keyword>
<dbReference type="EMBL" id="CAMXCT020001502">
    <property type="protein sequence ID" value="CAL1144044.1"/>
    <property type="molecule type" value="Genomic_DNA"/>
</dbReference>
<dbReference type="AlphaFoldDB" id="A0A9P1CFG0"/>
<feature type="compositionally biased region" description="Acidic residues" evidence="5">
    <location>
        <begin position="93"/>
        <end position="105"/>
    </location>
</feature>
<evidence type="ECO:0000259" key="7">
    <source>
        <dbReference type="Pfam" id="PF08241"/>
    </source>
</evidence>
<comment type="caution">
    <text evidence="8">The sequence shown here is derived from an EMBL/GenBank/DDBJ whole genome shotgun (WGS) entry which is preliminary data.</text>
</comment>
<dbReference type="Proteomes" id="UP001152797">
    <property type="component" value="Unassembled WGS sequence"/>
</dbReference>
<dbReference type="GO" id="GO:0008757">
    <property type="term" value="F:S-adenosylmethionine-dependent methyltransferase activity"/>
    <property type="evidence" value="ECO:0007669"/>
    <property type="project" value="InterPro"/>
</dbReference>
<evidence type="ECO:0000313" key="10">
    <source>
        <dbReference type="Proteomes" id="UP001152797"/>
    </source>
</evidence>
<comment type="similarity">
    <text evidence="1">Belongs to the methyltransferase superfamily.</text>
</comment>
<dbReference type="InterPro" id="IPR051419">
    <property type="entry name" value="Lys/N-term_MeTrsfase_sf"/>
</dbReference>
<feature type="region of interest" description="Disordered" evidence="5">
    <location>
        <begin position="84"/>
        <end position="110"/>
    </location>
</feature>
<dbReference type="Pfam" id="PF08241">
    <property type="entry name" value="Methyltransf_11"/>
    <property type="match status" value="1"/>
</dbReference>
<accession>A0A9P1CFG0</accession>
<dbReference type="OrthoDB" id="411785at2759"/>
<evidence type="ECO:0000256" key="3">
    <source>
        <dbReference type="ARBA" id="ARBA00022679"/>
    </source>
</evidence>
<evidence type="ECO:0000313" key="8">
    <source>
        <dbReference type="EMBL" id="CAI3990669.1"/>
    </source>
</evidence>
<name>A0A9P1CFG0_9DINO</name>
<evidence type="ECO:0000256" key="5">
    <source>
        <dbReference type="SAM" id="MobiDB-lite"/>
    </source>
</evidence>
<organism evidence="8">
    <name type="scientific">Cladocopium goreaui</name>
    <dbReference type="NCBI Taxonomy" id="2562237"/>
    <lineage>
        <taxon>Eukaryota</taxon>
        <taxon>Sar</taxon>
        <taxon>Alveolata</taxon>
        <taxon>Dinophyceae</taxon>
        <taxon>Suessiales</taxon>
        <taxon>Symbiodiniaceae</taxon>
        <taxon>Cladocopium</taxon>
    </lineage>
</organism>